<organism evidence="2 3">
    <name type="scientific">Blepharisma stoltei</name>
    <dbReference type="NCBI Taxonomy" id="1481888"/>
    <lineage>
        <taxon>Eukaryota</taxon>
        <taxon>Sar</taxon>
        <taxon>Alveolata</taxon>
        <taxon>Ciliophora</taxon>
        <taxon>Postciliodesmatophora</taxon>
        <taxon>Heterotrichea</taxon>
        <taxon>Heterotrichida</taxon>
        <taxon>Blepharismidae</taxon>
        <taxon>Blepharisma</taxon>
    </lineage>
</organism>
<protein>
    <submittedName>
        <fullName evidence="2">Uncharacterized protein</fullName>
    </submittedName>
</protein>
<evidence type="ECO:0000313" key="3">
    <source>
        <dbReference type="Proteomes" id="UP001162131"/>
    </source>
</evidence>
<reference evidence="2" key="1">
    <citation type="submission" date="2021-09" db="EMBL/GenBank/DDBJ databases">
        <authorList>
            <consortium name="AG Swart"/>
            <person name="Singh M."/>
            <person name="Singh A."/>
            <person name="Seah K."/>
            <person name="Emmerich C."/>
        </authorList>
    </citation>
    <scope>NUCLEOTIDE SEQUENCE</scope>
    <source>
        <strain evidence="2">ATCC30299</strain>
    </source>
</reference>
<accession>A0AAU9JLD3</accession>
<sequence>MIDENEKDSDSDSQESQHIDPINQLILETLRKKPVNSEYFSVLKRIKPGYRVRQRDKDFYNKSPEAVSERSKNYLTEAGFSYGRFHFSDPFKDQRAGRPRIRAAGPIIDQPAEDLPPIKFNDKFSPKIIEGFRKPSPIIPQKIESIIKTHRDWNLDSQRNESPSQIKAKEYLMYVNCVSPAEKSHLKAKIIADMNSYKKKLEKNADSELAQLNGRGMFSNQINKTRVQAMIAVRLQNKRMSLSPVLRAAKEELSRSKIKQFTVSPIKTNLIEESEVIEHERGKKLLKVIEGAVAKKIVRNKRRKSSSLQDELLYKSEWTEAINASVHETMKHCRPDSRITNLGPLSLNNSVF</sequence>
<evidence type="ECO:0000313" key="2">
    <source>
        <dbReference type="EMBL" id="CAG9326513.1"/>
    </source>
</evidence>
<dbReference type="EMBL" id="CAJZBQ010000040">
    <property type="protein sequence ID" value="CAG9326513.1"/>
    <property type="molecule type" value="Genomic_DNA"/>
</dbReference>
<feature type="region of interest" description="Disordered" evidence="1">
    <location>
        <begin position="1"/>
        <end position="21"/>
    </location>
</feature>
<proteinExistence type="predicted"/>
<comment type="caution">
    <text evidence="2">The sequence shown here is derived from an EMBL/GenBank/DDBJ whole genome shotgun (WGS) entry which is preliminary data.</text>
</comment>
<gene>
    <name evidence="2" type="ORF">BSTOLATCC_MIC40938</name>
</gene>
<dbReference type="Proteomes" id="UP001162131">
    <property type="component" value="Unassembled WGS sequence"/>
</dbReference>
<dbReference type="AlphaFoldDB" id="A0AAU9JLD3"/>
<feature type="compositionally biased region" description="Acidic residues" evidence="1">
    <location>
        <begin position="1"/>
        <end position="13"/>
    </location>
</feature>
<keyword evidence="3" id="KW-1185">Reference proteome</keyword>
<evidence type="ECO:0000256" key="1">
    <source>
        <dbReference type="SAM" id="MobiDB-lite"/>
    </source>
</evidence>
<name>A0AAU9JLD3_9CILI</name>